<dbReference type="Proteomes" id="UP000774804">
    <property type="component" value="Unassembled WGS sequence"/>
</dbReference>
<proteinExistence type="predicted"/>
<dbReference type="Proteomes" id="UP000251314">
    <property type="component" value="Unassembled WGS sequence"/>
</dbReference>
<protein>
    <submittedName>
        <fullName evidence="5">Uncharacterized protein</fullName>
    </submittedName>
</protein>
<evidence type="ECO:0000313" key="3">
    <source>
        <dbReference type="EMBL" id="KAG2961106.1"/>
    </source>
</evidence>
<accession>A0A329RVS4</accession>
<evidence type="ECO:0000313" key="1">
    <source>
        <dbReference type="EMBL" id="KAG2880287.1"/>
    </source>
</evidence>
<dbReference type="EMBL" id="MJFZ01000463">
    <property type="protein sequence ID" value="RAW28873.1"/>
    <property type="molecule type" value="Genomic_DNA"/>
</dbReference>
<dbReference type="EMBL" id="RCMV01002119">
    <property type="protein sequence ID" value="KAG3204529.1"/>
    <property type="molecule type" value="Genomic_DNA"/>
</dbReference>
<name>A0A329RVS4_9STRA</name>
<evidence type="ECO:0000313" key="6">
    <source>
        <dbReference type="Proteomes" id="UP000251314"/>
    </source>
</evidence>
<dbReference type="EMBL" id="RCMK01001869">
    <property type="protein sequence ID" value="KAG2887451.1"/>
    <property type="molecule type" value="Genomic_DNA"/>
</dbReference>
<dbReference type="EMBL" id="RCMI01001885">
    <property type="protein sequence ID" value="KAG2880287.1"/>
    <property type="molecule type" value="Genomic_DNA"/>
</dbReference>
<dbReference type="AlphaFoldDB" id="A0A329RVS4"/>
<reference evidence="5 6" key="1">
    <citation type="submission" date="2018-01" db="EMBL/GenBank/DDBJ databases">
        <title>Draft genome of the strawberry crown rot pathogen Phytophthora cactorum.</title>
        <authorList>
            <person name="Armitage A.D."/>
            <person name="Lysoe E."/>
            <person name="Nellist C.F."/>
            <person name="Harrison R.J."/>
            <person name="Brurberg M.B."/>
        </authorList>
    </citation>
    <scope>NUCLEOTIDE SEQUENCE [LARGE SCALE GENOMIC DNA]</scope>
    <source>
        <strain evidence="5 6">10300</strain>
    </source>
</reference>
<sequence length="36" mass="3989">MAAWGELAAQLVGDDNSLRGENAQARFDKLVQQEQE</sequence>
<dbReference type="Proteomes" id="UP000760860">
    <property type="component" value="Unassembled WGS sequence"/>
</dbReference>
<dbReference type="Proteomes" id="UP000697107">
    <property type="component" value="Unassembled WGS sequence"/>
</dbReference>
<comment type="caution">
    <text evidence="5">The sequence shown here is derived from an EMBL/GenBank/DDBJ whole genome shotgun (WGS) entry which is preliminary data.</text>
</comment>
<gene>
    <name evidence="5" type="ORF">PC110_g14772</name>
    <name evidence="1" type="ORF">PC115_g22542</name>
    <name evidence="2" type="ORF">PC117_g25159</name>
    <name evidence="3" type="ORF">PC118_g22148</name>
    <name evidence="4" type="ORF">PC129_g22530</name>
</gene>
<organism evidence="5 6">
    <name type="scientific">Phytophthora cactorum</name>
    <dbReference type="NCBI Taxonomy" id="29920"/>
    <lineage>
        <taxon>Eukaryota</taxon>
        <taxon>Sar</taxon>
        <taxon>Stramenopiles</taxon>
        <taxon>Oomycota</taxon>
        <taxon>Peronosporomycetes</taxon>
        <taxon>Peronosporales</taxon>
        <taxon>Peronosporaceae</taxon>
        <taxon>Phytophthora</taxon>
    </lineage>
</organism>
<evidence type="ECO:0000313" key="4">
    <source>
        <dbReference type="EMBL" id="KAG3204529.1"/>
    </source>
</evidence>
<dbReference type="VEuPathDB" id="FungiDB:PC110_g14772"/>
<dbReference type="EMBL" id="RCML01001658">
    <property type="protein sequence ID" value="KAG2961106.1"/>
    <property type="molecule type" value="Genomic_DNA"/>
</dbReference>
<evidence type="ECO:0000313" key="5">
    <source>
        <dbReference type="EMBL" id="RAW28873.1"/>
    </source>
</evidence>
<keyword evidence="6" id="KW-1185">Reference proteome</keyword>
<reference evidence="1" key="2">
    <citation type="submission" date="2018-10" db="EMBL/GenBank/DDBJ databases">
        <title>Effector identification in a new, highly contiguous assembly of the strawberry crown rot pathogen Phytophthora cactorum.</title>
        <authorList>
            <person name="Armitage A.D."/>
            <person name="Nellist C.F."/>
            <person name="Bates H."/>
            <person name="Vickerstaff R.J."/>
            <person name="Harrison R.J."/>
        </authorList>
    </citation>
    <scope>NUCLEOTIDE SEQUENCE</scope>
    <source>
        <strain evidence="1">4032</strain>
        <strain evidence="2">4040</strain>
        <strain evidence="3">P415</strain>
        <strain evidence="4">P421</strain>
    </source>
</reference>
<dbReference type="Proteomes" id="UP000736787">
    <property type="component" value="Unassembled WGS sequence"/>
</dbReference>
<evidence type="ECO:0000313" key="2">
    <source>
        <dbReference type="EMBL" id="KAG2887451.1"/>
    </source>
</evidence>